<keyword evidence="2" id="KW-0677">Repeat</keyword>
<dbReference type="GO" id="GO:0008104">
    <property type="term" value="P:intracellular protein localization"/>
    <property type="evidence" value="ECO:0007669"/>
    <property type="project" value="TreeGrafter"/>
</dbReference>
<dbReference type="eggNOG" id="KOG1822">
    <property type="taxonomic scope" value="Eukaryota"/>
</dbReference>
<comment type="similarity">
    <text evidence="1">Belongs to the HEATR5 family.</text>
</comment>
<dbReference type="InterPro" id="IPR011989">
    <property type="entry name" value="ARM-like"/>
</dbReference>
<gene>
    <name evidence="5" type="ORF">L798_01243</name>
</gene>
<dbReference type="GO" id="GO:0030139">
    <property type="term" value="C:endocytic vesicle"/>
    <property type="evidence" value="ECO:0007669"/>
    <property type="project" value="TreeGrafter"/>
</dbReference>
<feature type="region of interest" description="Disordered" evidence="4">
    <location>
        <begin position="2090"/>
        <end position="2111"/>
    </location>
</feature>
<dbReference type="FunFam" id="1.25.10.10:FF:000138">
    <property type="entry name" value="Putative HEAT repeat-containing protein 5B"/>
    <property type="match status" value="1"/>
</dbReference>
<dbReference type="InParanoid" id="A0A067QJA9"/>
<dbReference type="FunCoup" id="A0A067QJA9">
    <property type="interactions" value="1726"/>
</dbReference>
<dbReference type="GO" id="GO:0005794">
    <property type="term" value="C:Golgi apparatus"/>
    <property type="evidence" value="ECO:0007669"/>
    <property type="project" value="TreeGrafter"/>
</dbReference>
<dbReference type="GO" id="GO:0005829">
    <property type="term" value="C:cytosol"/>
    <property type="evidence" value="ECO:0007669"/>
    <property type="project" value="GOC"/>
</dbReference>
<proteinExistence type="inferred from homology"/>
<evidence type="ECO:0000256" key="4">
    <source>
        <dbReference type="SAM" id="MobiDB-lite"/>
    </source>
</evidence>
<accession>A0A067QJA9</accession>
<dbReference type="FunFam" id="1.25.10.10:FF:000098">
    <property type="entry name" value="HEAT repeat-containing protein 5A isoform X2"/>
    <property type="match status" value="1"/>
</dbReference>
<evidence type="ECO:0000256" key="2">
    <source>
        <dbReference type="ARBA" id="ARBA00022737"/>
    </source>
</evidence>
<sequence length="2130" mass="233212">MWYVVCSQELLARLKRYFKRVLRRCVVVAFKVKASARSPKGNGVYVTAVTMNLPRRRPTVMMMELSHSLTLNEEALKQIPEAKRPVFVFEWLRFLDKVLVAAQKSDIKGCQKKLVEQLTQHIQESPGPPTRKLIARCLATLFSVGDTFLLFDTVNKCNDILKNKDDSPSFLPTRLAAICCVGCMYEKLGRMMGRSYEETVQILIKSLRSAESQTRIEIMLTLEKVCSGMGNAISNVHKEIYKAARHCLTDRVMAVRCAAAKCLLEMLNHAPFLYTTELESLATLCFRAFDGSNYEVRCAVAKLLGTLIATTQQTQKGNPAAHQNKGFKPISLEESLGVLMSGFLRGGVGFLKGTGEMIKGSSGVNREVRVGVTHAYVIFVQILGGVWLERNITTLLTHVLDLVANPKAASSHVDAVYSRKCINFILRSVLGRMLGEKAQASACKEIAHIVIKQMNSIDFNPENAKDFNQETLFSQHLLVCALQEMGSIILGLGTTAGNLLTDQSLSLIEAIMAVLIHPCQAARLAAAWCLRCICVAVPSQITPLIDRCVEGIENMRTSPEAIAGYSGALAAVLGGVRLSPLGVPHTKGKVIFNTSEELLRSASQNSRLSLNRTQAGWLLIGAIMTLGVPVVRGLLPRMLLLWRNSFPRSNKELESEKARGDAFTWQVTLEGRAGALSAMHSFVQNCPELVTEDIIRRLLTPIESALAMLTNISTVLKTYGQHLKAPAAMVRLRLYETLLLLPSHAFEASYTHLLRMLVAEFTLTENPANTTTSLLRTVCHADDSVILGTWLQETDHRTIEDQMEPNRRADGDHLQPNSAAGSGALEHDSCCLYRPVSPGEFVPGPLPLGVAVIDMSVSLFGQIFPRVANKHRLQMLDHFAECIRHAKSSRQEAVQMNVFTAVLSGLKGLTEAKTTFGQDDVKKSAASLIIGALTSSNPILRCAAGESLGRMAQVVADSRFTAELAQTSFDRLKSARDVASRTGHSLALGCLHRYVGGMGSSQHLITSVSILLALAQDATSPVVQVWSLHALALIADSGGPMFRGYVEPSLSLALKLLLNVPQSYIDVHQCIGKVLSALITTVGPELQGNTTSICMARSSFLCACAIMQDHQDPLVQAEATACLQQLHLFAPRHVNLSSLVPTLCRTLSSNHLLLRKAAISCLRQLAQREAKEVCEHAMTLASESRDTNIVEGLVITDSGLPGVLFSMLDTETDSRLIKDIHDTLTSMLQMMAADNLSQWLSLCKDVLTVATESSSVGDEIVGVIGGGEVEEGEDVEPDDDQAEFHAADDHSTHPAVQPRWPTRVFAAECVRRIIVACEGNKSAHFDLSLAKEMQLTKSRGDYLVLHLSDLVRMAFMAATSDSDPLRLEGLKTLHEVIDKFARVPEPEFPGHLLLEQFQAQVGAALRPAFSPETPSHVTAAACQVCSAWIGSGVARDLNDLRRVHQLLVSSLEKLRRGTSTIQLYNESLATLERLAILKAWAEVYIVAMIGNGSAPGCLNTNPKPAPSNISPDKDEEDFGDFEFRGESLLNLVQPELVSLSQHWLAALRDHALLSLPPEFASQLPHDGGAFYTTDTMESSRPHYAASWPPILHAAALWLNVSGFDSRPTNASPVPNNNNSDKAGDSASDRFHLLFGICMEAMCSTRSSEPIESVITCLQALYTLLDSDCPREILMGDRSLGIELCNVLHRLILTRDSLYVQLMVMEVLKQVMKAAQETFDTYKKKKIKEMVPANQESRATQEVDLLGEGGSTGDIVPGQSLVFAVLEVCLCLLVRQLPVLNPSPGPVPIVRQHHTLPPTEESGQLIAAALSTMECLPRLCSPQGAVAILPTILYLTTGVIKETATKSIHDPTVIATAVPVTAALHCLRTLVTDKYCKDERSGEDWRKLLQSALAKVIDLAKTGSDETKLDEVTMLLAIAVFVLHAPAEVVCAPNLQYPCINQFKQCLQSNNITVRLKCVQTMRTIFAHSDRNVATPYIHALAPRLVEFLYSETSKQLASDVELSLTLESIQTVETLITLAEPKHRVQMLTLLVPILVNCLLEGPALKEANNFTRILHEQSLQKLMKIGPQYPQEFKALMSQSGELRSKLEAAVRSSQQAQQRSKLESNATKLPLAQTPTIKLKTDFSNFTS</sequence>
<dbReference type="PANTHER" id="PTHR21663:SF0">
    <property type="entry name" value="HEAT REPEAT-CONTAINING PROTEIN 5B"/>
    <property type="match status" value="1"/>
</dbReference>
<evidence type="ECO:0000313" key="5">
    <source>
        <dbReference type="EMBL" id="KDR09039.1"/>
    </source>
</evidence>
<dbReference type="STRING" id="136037.A0A067QJA9"/>
<dbReference type="GO" id="GO:0016020">
    <property type="term" value="C:membrane"/>
    <property type="evidence" value="ECO:0007669"/>
    <property type="project" value="TreeGrafter"/>
</dbReference>
<dbReference type="SUPFAM" id="SSF48371">
    <property type="entry name" value="ARM repeat"/>
    <property type="match status" value="2"/>
</dbReference>
<dbReference type="GO" id="GO:0006897">
    <property type="term" value="P:endocytosis"/>
    <property type="evidence" value="ECO:0007669"/>
    <property type="project" value="TreeGrafter"/>
</dbReference>
<organism evidence="5 6">
    <name type="scientific">Zootermopsis nevadensis</name>
    <name type="common">Dampwood termite</name>
    <dbReference type="NCBI Taxonomy" id="136037"/>
    <lineage>
        <taxon>Eukaryota</taxon>
        <taxon>Metazoa</taxon>
        <taxon>Ecdysozoa</taxon>
        <taxon>Arthropoda</taxon>
        <taxon>Hexapoda</taxon>
        <taxon>Insecta</taxon>
        <taxon>Pterygota</taxon>
        <taxon>Neoptera</taxon>
        <taxon>Polyneoptera</taxon>
        <taxon>Dictyoptera</taxon>
        <taxon>Blattodea</taxon>
        <taxon>Blattoidea</taxon>
        <taxon>Termitoidae</taxon>
        <taxon>Termopsidae</taxon>
        <taxon>Zootermopsis</taxon>
    </lineage>
</organism>
<evidence type="ECO:0000256" key="3">
    <source>
        <dbReference type="ARBA" id="ARBA00070811"/>
    </source>
</evidence>
<evidence type="ECO:0000256" key="1">
    <source>
        <dbReference type="ARBA" id="ARBA00008304"/>
    </source>
</evidence>
<dbReference type="InterPro" id="IPR040108">
    <property type="entry name" value="Laa1/Sip1/HEATR5"/>
</dbReference>
<keyword evidence="6" id="KW-1185">Reference proteome</keyword>
<feature type="compositionally biased region" description="Low complexity" evidence="4">
    <location>
        <begin position="2091"/>
        <end position="2101"/>
    </location>
</feature>
<dbReference type="Proteomes" id="UP000027135">
    <property type="component" value="Unassembled WGS sequence"/>
</dbReference>
<protein>
    <recommendedName>
        <fullName evidence="3">HEAT repeat-containing protein 5A</fullName>
    </recommendedName>
</protein>
<dbReference type="EMBL" id="KK853280">
    <property type="protein sequence ID" value="KDR09039.1"/>
    <property type="molecule type" value="Genomic_DNA"/>
</dbReference>
<evidence type="ECO:0000313" key="6">
    <source>
        <dbReference type="Proteomes" id="UP000027135"/>
    </source>
</evidence>
<dbReference type="Gene3D" id="1.25.10.10">
    <property type="entry name" value="Leucine-rich Repeat Variant"/>
    <property type="match status" value="3"/>
</dbReference>
<dbReference type="InterPro" id="IPR016024">
    <property type="entry name" value="ARM-type_fold"/>
</dbReference>
<reference evidence="5 6" key="1">
    <citation type="journal article" date="2014" name="Nat. Commun.">
        <title>Molecular traces of alternative social organization in a termite genome.</title>
        <authorList>
            <person name="Terrapon N."/>
            <person name="Li C."/>
            <person name="Robertson H.M."/>
            <person name="Ji L."/>
            <person name="Meng X."/>
            <person name="Booth W."/>
            <person name="Chen Z."/>
            <person name="Childers C.P."/>
            <person name="Glastad K.M."/>
            <person name="Gokhale K."/>
            <person name="Gowin J."/>
            <person name="Gronenberg W."/>
            <person name="Hermansen R.A."/>
            <person name="Hu H."/>
            <person name="Hunt B.G."/>
            <person name="Huylmans A.K."/>
            <person name="Khalil S.M."/>
            <person name="Mitchell R.D."/>
            <person name="Munoz-Torres M.C."/>
            <person name="Mustard J.A."/>
            <person name="Pan H."/>
            <person name="Reese J.T."/>
            <person name="Scharf M.E."/>
            <person name="Sun F."/>
            <person name="Vogel H."/>
            <person name="Xiao J."/>
            <person name="Yang W."/>
            <person name="Yang Z."/>
            <person name="Yang Z."/>
            <person name="Zhou J."/>
            <person name="Zhu J."/>
            <person name="Brent C.S."/>
            <person name="Elsik C.G."/>
            <person name="Goodisman M.A."/>
            <person name="Liberles D.A."/>
            <person name="Roe R.M."/>
            <person name="Vargo E.L."/>
            <person name="Vilcinskas A."/>
            <person name="Wang J."/>
            <person name="Bornberg-Bauer E."/>
            <person name="Korb J."/>
            <person name="Zhang G."/>
            <person name="Liebig J."/>
        </authorList>
    </citation>
    <scope>NUCLEOTIDE SEQUENCE [LARGE SCALE GENOMIC DNA]</scope>
    <source>
        <tissue evidence="5">Whole organism</tissue>
    </source>
</reference>
<dbReference type="Pfam" id="PF20210">
    <property type="entry name" value="Laa1_Sip1_HTR5"/>
    <property type="match status" value="1"/>
</dbReference>
<dbReference type="OMA" id="YPQVIQE"/>
<dbReference type="InterPro" id="IPR046837">
    <property type="entry name" value="Laa1/Sip1/HEATR5-like_HEAT"/>
</dbReference>
<dbReference type="Pfam" id="PF25468">
    <property type="entry name" value="HEAT_HEATR5A"/>
    <property type="match status" value="1"/>
</dbReference>
<name>A0A067QJA9_ZOONE</name>
<dbReference type="PANTHER" id="PTHR21663">
    <property type="entry name" value="HYPOTHETICAL HEAT DOMAIN-CONTAINING"/>
    <property type="match status" value="1"/>
</dbReference>
<dbReference type="GO" id="GO:0042147">
    <property type="term" value="P:retrograde transport, endosome to Golgi"/>
    <property type="evidence" value="ECO:0007669"/>
    <property type="project" value="TreeGrafter"/>
</dbReference>